<dbReference type="Proteomes" id="UP000601435">
    <property type="component" value="Unassembled WGS sequence"/>
</dbReference>
<evidence type="ECO:0000256" key="1">
    <source>
        <dbReference type="SAM" id="Coils"/>
    </source>
</evidence>
<feature type="coiled-coil region" evidence="1">
    <location>
        <begin position="10"/>
        <end position="44"/>
    </location>
</feature>
<organism evidence="2 3">
    <name type="scientific">Symbiodinium necroappetens</name>
    <dbReference type="NCBI Taxonomy" id="1628268"/>
    <lineage>
        <taxon>Eukaryota</taxon>
        <taxon>Sar</taxon>
        <taxon>Alveolata</taxon>
        <taxon>Dinophyceae</taxon>
        <taxon>Suessiales</taxon>
        <taxon>Symbiodiniaceae</taxon>
        <taxon>Symbiodinium</taxon>
    </lineage>
</organism>
<keyword evidence="1" id="KW-0175">Coiled coil</keyword>
<comment type="caution">
    <text evidence="2">The sequence shown here is derived from an EMBL/GenBank/DDBJ whole genome shotgun (WGS) entry which is preliminary data.</text>
</comment>
<feature type="non-terminal residue" evidence="2">
    <location>
        <position position="349"/>
    </location>
</feature>
<proteinExistence type="predicted"/>
<feature type="non-terminal residue" evidence="2">
    <location>
        <position position="1"/>
    </location>
</feature>
<dbReference type="OrthoDB" id="444437at2759"/>
<protein>
    <submittedName>
        <fullName evidence="2">DNAJ1 protein</fullName>
    </submittedName>
</protein>
<gene>
    <name evidence="2" type="primary">DNAJ1</name>
    <name evidence="2" type="ORF">SNEC2469_LOCUS32066</name>
</gene>
<evidence type="ECO:0000313" key="3">
    <source>
        <dbReference type="Proteomes" id="UP000601435"/>
    </source>
</evidence>
<dbReference type="EMBL" id="CAJNJA010079744">
    <property type="protein sequence ID" value="CAE7925949.1"/>
    <property type="molecule type" value="Genomic_DNA"/>
</dbReference>
<name>A0A813BV40_9DINO</name>
<evidence type="ECO:0000313" key="2">
    <source>
        <dbReference type="EMBL" id="CAE7925949.1"/>
    </source>
</evidence>
<keyword evidence="3" id="KW-1185">Reference proteome</keyword>
<dbReference type="AlphaFoldDB" id="A0A813BV40"/>
<reference evidence="2" key="1">
    <citation type="submission" date="2021-02" db="EMBL/GenBank/DDBJ databases">
        <authorList>
            <person name="Dougan E. K."/>
            <person name="Rhodes N."/>
            <person name="Thang M."/>
            <person name="Chan C."/>
        </authorList>
    </citation>
    <scope>NUCLEOTIDE SEQUENCE</scope>
</reference>
<accession>A0A813BV40</accession>
<sequence length="349" mass="36206">PISLFLPPHFMSLAGRLSALEREVAELRRVVERLSLLLEESEASQYSVVQSQSPGASAQVPRLLSPLAAGVLLAERSGCEDFNPVRVYSRFADCKALVKVGSDLGDSVCVGLPSRGDVIAETVDGDPLTARDALAAGDGFEDALCPLAVLRCGVDDAGQEVLVQGLLLKEVEGRLVLAIPASAWHKKVNRRTLPKGFMTKVGAAEVLACAASSRSVPEDDAVLRVWFGLVEPSYEAAIEFSDEAPSVAFGALENGEAALPFVPALVAAVSDHYTFASAESGQPAVHKDALSARLDRLERLLGAAIPSGSQAGRAGAKAKAKVSAKAAARAAVPAPSVDPAVLLAARAAG</sequence>